<proteinExistence type="predicted"/>
<organism evidence="1 2">
    <name type="scientific">Fructobacillus cardui</name>
    <dbReference type="NCBI Taxonomy" id="2893170"/>
    <lineage>
        <taxon>Bacteria</taxon>
        <taxon>Bacillati</taxon>
        <taxon>Bacillota</taxon>
        <taxon>Bacilli</taxon>
        <taxon>Lactobacillales</taxon>
        <taxon>Lactobacillaceae</taxon>
        <taxon>Fructobacillus</taxon>
    </lineage>
</organism>
<dbReference type="Proteomes" id="UP001314200">
    <property type="component" value="Unassembled WGS sequence"/>
</dbReference>
<evidence type="ECO:0000313" key="1">
    <source>
        <dbReference type="EMBL" id="CAK1254120.1"/>
    </source>
</evidence>
<protein>
    <submittedName>
        <fullName evidence="1">Uncharacterized protein</fullName>
    </submittedName>
</protein>
<keyword evidence="2" id="KW-1185">Reference proteome</keyword>
<name>A0ABM9N1Q9_9LACO</name>
<dbReference type="EMBL" id="CAUZLY010000013">
    <property type="protein sequence ID" value="CAK1254120.1"/>
    <property type="molecule type" value="Genomic_DNA"/>
</dbReference>
<comment type="caution">
    <text evidence="1">The sequence shown here is derived from an EMBL/GenBank/DDBJ whole genome shotgun (WGS) entry which is preliminary data.</text>
</comment>
<sequence length="321" mass="37522">MKELMSKKEKERFIKDFRKKAEKVLHKTLGTNYDEYIHLFPLNNKFNFHIVRVDDYSNILFAEINKNQNDEVVLHDIRELTTDNLNINTILSDKTIAYLFANNYFPNINPDNVLKNSIVSLIVDLGDNYPSPSSYAKLWISGDYSKISEKFTKRQFEVVTFDSNLLNRSTFEFEKMIKDVNDDVFTDNLNQVIGGYNKGWFYISAAGIGGLIETLLYKTIINYGITDIQKTKAPTKIVYSKMLRQLNKETKTYPDNQKIHFENAEELALELDFLTRNKVSHHSTFIINEGHVHNLFLSLKDVYDRYYMPSLRYANTDRKPS</sequence>
<reference evidence="1 2" key="1">
    <citation type="submission" date="2023-10" db="EMBL/GenBank/DDBJ databases">
        <authorList>
            <person name="Botero Cardona J."/>
        </authorList>
    </citation>
    <scope>NUCLEOTIDE SEQUENCE [LARGE SCALE GENOMIC DNA]</scope>
    <source>
        <strain evidence="1 2">R-82641</strain>
    </source>
</reference>
<dbReference type="RefSeq" id="WP_338348187.1">
    <property type="nucleotide sequence ID" value="NZ_CAUZLY010000013.1"/>
</dbReference>
<gene>
    <name evidence="1" type="ORF">R82641_BJNNKPBH_01472</name>
</gene>
<evidence type="ECO:0000313" key="2">
    <source>
        <dbReference type="Proteomes" id="UP001314200"/>
    </source>
</evidence>
<accession>A0ABM9N1Q9</accession>